<dbReference type="KEGG" id="mym:A176_006785"/>
<dbReference type="InterPro" id="IPR011990">
    <property type="entry name" value="TPR-like_helical_dom_sf"/>
</dbReference>
<evidence type="ECO:0000313" key="6">
    <source>
        <dbReference type="EMBL" id="AKQ69873.1"/>
    </source>
</evidence>
<dbReference type="PATRIC" id="fig|1297742.4.peg.6883"/>
<dbReference type="Gene3D" id="1.10.530.10">
    <property type="match status" value="1"/>
</dbReference>
<proteinExistence type="inferred from homology"/>
<protein>
    <submittedName>
        <fullName evidence="6">Soluble lytic murein transglycosylase</fullName>
    </submittedName>
</protein>
<accession>A0A0H4X7D0</accession>
<dbReference type="InterPro" id="IPR023346">
    <property type="entry name" value="Lysozyme-like_dom_sf"/>
</dbReference>
<evidence type="ECO:0000313" key="7">
    <source>
        <dbReference type="Proteomes" id="UP000009026"/>
    </source>
</evidence>
<feature type="coiled-coil region" evidence="2">
    <location>
        <begin position="137"/>
        <end position="164"/>
    </location>
</feature>
<comment type="similarity">
    <text evidence="1">Belongs to the transglycosylase Slt family.</text>
</comment>
<keyword evidence="7" id="KW-1185">Reference proteome</keyword>
<evidence type="ECO:0000256" key="2">
    <source>
        <dbReference type="SAM" id="Coils"/>
    </source>
</evidence>
<dbReference type="RefSeq" id="WP_002637600.1">
    <property type="nucleotide sequence ID" value="NZ_CP012109.1"/>
</dbReference>
<feature type="signal peptide" evidence="4">
    <location>
        <begin position="1"/>
        <end position="25"/>
    </location>
</feature>
<dbReference type="eggNOG" id="COG0741">
    <property type="taxonomic scope" value="Bacteria"/>
</dbReference>
<feature type="compositionally biased region" description="Acidic residues" evidence="3">
    <location>
        <begin position="524"/>
        <end position="535"/>
    </location>
</feature>
<gene>
    <name evidence="6" type="ORF">A176_006785</name>
</gene>
<evidence type="ECO:0000256" key="1">
    <source>
        <dbReference type="ARBA" id="ARBA00007734"/>
    </source>
</evidence>
<feature type="chain" id="PRO_5005212409" evidence="4">
    <location>
        <begin position="26"/>
        <end position="796"/>
    </location>
</feature>
<dbReference type="Pfam" id="PF01464">
    <property type="entry name" value="SLT"/>
    <property type="match status" value="1"/>
</dbReference>
<evidence type="ECO:0000259" key="5">
    <source>
        <dbReference type="Pfam" id="PF01464"/>
    </source>
</evidence>
<dbReference type="OrthoDB" id="9781970at2"/>
<dbReference type="SUPFAM" id="SSF53955">
    <property type="entry name" value="Lysozyme-like"/>
    <property type="match status" value="1"/>
</dbReference>
<dbReference type="PANTHER" id="PTHR37423:SF2">
    <property type="entry name" value="MEMBRANE-BOUND LYTIC MUREIN TRANSGLYCOSYLASE C"/>
    <property type="match status" value="1"/>
</dbReference>
<dbReference type="SUPFAM" id="SSF48452">
    <property type="entry name" value="TPR-like"/>
    <property type="match status" value="1"/>
</dbReference>
<feature type="region of interest" description="Disordered" evidence="3">
    <location>
        <begin position="507"/>
        <end position="535"/>
    </location>
</feature>
<dbReference type="Proteomes" id="UP000009026">
    <property type="component" value="Chromosome"/>
</dbReference>
<dbReference type="EMBL" id="CP012109">
    <property type="protein sequence ID" value="AKQ69873.1"/>
    <property type="molecule type" value="Genomic_DNA"/>
</dbReference>
<evidence type="ECO:0000256" key="3">
    <source>
        <dbReference type="SAM" id="MobiDB-lite"/>
    </source>
</evidence>
<reference evidence="6 7" key="1">
    <citation type="journal article" date="2016" name="PLoS ONE">
        <title>Complete Genome Sequence and Comparative Genomics of a Novel Myxobacterium Myxococcus hansupus.</title>
        <authorList>
            <person name="Sharma G."/>
            <person name="Narwani T."/>
            <person name="Subramanian S."/>
        </authorList>
    </citation>
    <scope>NUCLEOTIDE SEQUENCE [LARGE SCALE GENOMIC DNA]</scope>
    <source>
        <strain evidence="7">mixupus</strain>
    </source>
</reference>
<dbReference type="PANTHER" id="PTHR37423">
    <property type="entry name" value="SOLUBLE LYTIC MUREIN TRANSGLYCOSYLASE-RELATED"/>
    <property type="match status" value="1"/>
</dbReference>
<dbReference type="STRING" id="1297742.A176_006785"/>
<dbReference type="eggNOG" id="COG0457">
    <property type="taxonomic scope" value="Bacteria"/>
</dbReference>
<sequence length="796" mass="87690">MDGLRTGAVVFLACAGMLGASPSWAQAPLEEEPGEVLSEDQLEALLDSPVAQPSDGELSTEAFGPEQLTPYFAEGSLAKAYAEFRRGRYTRARALLSQEEATPQVRFLMAQSALQGGNTAVAAEEFSALSQDYAALKDHALLRAAQSNERLRKLERAAEHYRAVSSGSPLYPEARFSLSRVLQRRGDIPGALTALQELIDSRQSRGPDALRMKALLAICDLARAQGQYNAEHRALLEVWATSPLSREAKRAEQRLKGLPLPLKWRVRRAEALVELHRNYAGVALLDKVLPHVEMPDELACRSHLAYGRALRKERKHRRAIDVLEPMVTGCTASELRPQALYILGYSQSVVDPKAAVGTYATLARDYPEHGYADDALFFEAWILQRLGDVDTALVRYEEAARRYPAGNFASESLFRAFWLHSRKANAPAALAALTAVENLPEAARTDEALWRSRYWRARMQETGPTAQAAMDSYANIATERPAAWYGMLARSRLALLSPERVARLHARPASAEALEEGTGGSGQPDEEALDEVGESEEIWPLPPGTLARDARFLAGVELMRLGLPGAVEEFLAVDARGLSESPARLLYQTLKRTGRNRAARQVARTSLKQEVHGPLSAASRPVWEATWPLAFRTSIARYSRAHRVDPDLLQGLIREESRFNARARSATGALGLAQLMPATARQVADALDMPAPGEAALLEPTTNIRLGAAYLGQLLKHFGGNVAYAVAAYNAGPRAVERWRHALPEAELDEWVEHIGFEETREYVKKVLGSYSAYKLLYADEPAVLRDLRLSDASRR</sequence>
<evidence type="ECO:0000256" key="4">
    <source>
        <dbReference type="SAM" id="SignalP"/>
    </source>
</evidence>
<keyword evidence="2" id="KW-0175">Coiled coil</keyword>
<dbReference type="CDD" id="cd13401">
    <property type="entry name" value="Slt70-like"/>
    <property type="match status" value="1"/>
</dbReference>
<dbReference type="Gene3D" id="1.25.40.10">
    <property type="entry name" value="Tetratricopeptide repeat domain"/>
    <property type="match status" value="2"/>
</dbReference>
<dbReference type="InterPro" id="IPR008258">
    <property type="entry name" value="Transglycosylase_SLT_dom_1"/>
</dbReference>
<organism evidence="6 7">
    <name type="scientific">Pseudomyxococcus hansupus</name>
    <dbReference type="NCBI Taxonomy" id="1297742"/>
    <lineage>
        <taxon>Bacteria</taxon>
        <taxon>Pseudomonadati</taxon>
        <taxon>Myxococcota</taxon>
        <taxon>Myxococcia</taxon>
        <taxon>Myxococcales</taxon>
        <taxon>Cystobacterineae</taxon>
        <taxon>Myxococcaceae</taxon>
        <taxon>Pseudomyxococcus</taxon>
    </lineage>
</organism>
<keyword evidence="4" id="KW-0732">Signal</keyword>
<dbReference type="AlphaFoldDB" id="A0A0H4X7D0"/>
<feature type="domain" description="Transglycosylase SLT" evidence="5">
    <location>
        <begin position="635"/>
        <end position="742"/>
    </location>
</feature>
<name>A0A0H4X7D0_9BACT</name>